<gene>
    <name evidence="1" type="ORF">IGS68_34000</name>
</gene>
<reference evidence="1" key="1">
    <citation type="submission" date="2021-02" db="EMBL/GenBank/DDBJ databases">
        <title>Skermanella TT6 skin isolate.</title>
        <authorList>
            <person name="Lee K."/>
            <person name="Ganzorig M."/>
        </authorList>
    </citation>
    <scope>NUCLEOTIDE SEQUENCE</scope>
    <source>
        <strain evidence="1">TT6</strain>
    </source>
</reference>
<accession>A0ABX7BLP5</accession>
<sequence>MIIGNVLFLEESLDRYLRAQEGAVGNHVRQKVSRVDLIKSDAEIVHALLPEARVAPLKVDFDNPQKDAQEARVRVHDMFDGMVEIDGVRATRSFAFSGDPGLFRLRTNPYSTTLPHGEISNRRVIIGMSGRNDAETLKREIDRQEQLLREYVETSTKQIEAYNDKLGALLGEAVASRRQQLASLEDLKNRI</sequence>
<evidence type="ECO:0000313" key="2">
    <source>
        <dbReference type="Proteomes" id="UP000595197"/>
    </source>
</evidence>
<keyword evidence="1" id="KW-0614">Plasmid</keyword>
<dbReference type="RefSeq" id="WP_154386600.1">
    <property type="nucleotide sequence ID" value="NZ_CP067423.1"/>
</dbReference>
<name>A0ABX7BLP5_9PROT</name>
<proteinExistence type="predicted"/>
<protein>
    <recommendedName>
        <fullName evidence="3">Defence against restriction A N-terminal domain-containing protein</fullName>
    </recommendedName>
</protein>
<evidence type="ECO:0000313" key="1">
    <source>
        <dbReference type="EMBL" id="QQP93917.1"/>
    </source>
</evidence>
<dbReference type="EMBL" id="CP067423">
    <property type="protein sequence ID" value="QQP93917.1"/>
    <property type="molecule type" value="Genomic_DNA"/>
</dbReference>
<dbReference type="Proteomes" id="UP000595197">
    <property type="component" value="Plasmid pTT6-3"/>
</dbReference>
<keyword evidence="2" id="KW-1185">Reference proteome</keyword>
<evidence type="ECO:0008006" key="3">
    <source>
        <dbReference type="Google" id="ProtNLM"/>
    </source>
</evidence>
<geneLocation type="plasmid" evidence="1 2">
    <name>pTT6-3</name>
</geneLocation>
<organism evidence="1 2">
    <name type="scientific">Skermanella cutis</name>
    <dbReference type="NCBI Taxonomy" id="2775420"/>
    <lineage>
        <taxon>Bacteria</taxon>
        <taxon>Pseudomonadati</taxon>
        <taxon>Pseudomonadota</taxon>
        <taxon>Alphaproteobacteria</taxon>
        <taxon>Rhodospirillales</taxon>
        <taxon>Azospirillaceae</taxon>
        <taxon>Skermanella</taxon>
    </lineage>
</organism>